<evidence type="ECO:0000256" key="4">
    <source>
        <dbReference type="ARBA" id="ARBA00023014"/>
    </source>
</evidence>
<dbReference type="eggNOG" id="COG0129">
    <property type="taxonomic scope" value="Bacteria"/>
</dbReference>
<keyword evidence="4" id="KW-0411">Iron-sulfur</keyword>
<dbReference type="RefSeq" id="WP_006982235.1">
    <property type="nucleotide sequence ID" value="NZ_ABVL01000018.1"/>
</dbReference>
<dbReference type="InterPro" id="IPR056740">
    <property type="entry name" value="ILV_EDD_C"/>
</dbReference>
<dbReference type="NCBIfam" id="NF004784">
    <property type="entry name" value="PRK06131.1"/>
    <property type="match status" value="1"/>
</dbReference>
<dbReference type="InterPro" id="IPR037237">
    <property type="entry name" value="IlvD/EDD_N"/>
</dbReference>
<dbReference type="Pfam" id="PF24877">
    <property type="entry name" value="ILV_EDD_C"/>
    <property type="match status" value="1"/>
</dbReference>
<protein>
    <submittedName>
        <fullName evidence="9">Dihydroxy-acid dehydratase</fullName>
        <ecNumber evidence="9">4.2.1.9</ecNumber>
    </submittedName>
</protein>
<name>B4D7J9_9BACT</name>
<evidence type="ECO:0000256" key="1">
    <source>
        <dbReference type="ARBA" id="ARBA00006486"/>
    </source>
</evidence>
<organism evidence="9 10">
    <name type="scientific">Chthoniobacter flavus Ellin428</name>
    <dbReference type="NCBI Taxonomy" id="497964"/>
    <lineage>
        <taxon>Bacteria</taxon>
        <taxon>Pseudomonadati</taxon>
        <taxon>Verrucomicrobiota</taxon>
        <taxon>Spartobacteria</taxon>
        <taxon>Chthoniobacterales</taxon>
        <taxon>Chthoniobacteraceae</taxon>
        <taxon>Chthoniobacter</taxon>
    </lineage>
</organism>
<evidence type="ECO:0000256" key="6">
    <source>
        <dbReference type="SAM" id="MobiDB-lite"/>
    </source>
</evidence>
<evidence type="ECO:0000259" key="7">
    <source>
        <dbReference type="Pfam" id="PF00920"/>
    </source>
</evidence>
<dbReference type="Proteomes" id="UP000005824">
    <property type="component" value="Unassembled WGS sequence"/>
</dbReference>
<dbReference type="EMBL" id="ABVL01000018">
    <property type="protein sequence ID" value="EDY17616.1"/>
    <property type="molecule type" value="Genomic_DNA"/>
</dbReference>
<keyword evidence="10" id="KW-1185">Reference proteome</keyword>
<comment type="caution">
    <text evidence="9">The sequence shown here is derived from an EMBL/GenBank/DDBJ whole genome shotgun (WGS) entry which is preliminary data.</text>
</comment>
<dbReference type="Gene3D" id="3.50.30.80">
    <property type="entry name" value="IlvD/EDD C-terminal domain-like"/>
    <property type="match status" value="1"/>
</dbReference>
<keyword evidence="2" id="KW-0479">Metal-binding</keyword>
<dbReference type="InterPro" id="IPR020558">
    <property type="entry name" value="DiOHA_6PGluconate_deHydtase_CS"/>
</dbReference>
<dbReference type="PANTHER" id="PTHR43183:SF1">
    <property type="entry name" value="HYPOTHETICAL DIHYDROXY-ACID DEHYDRATASE (EUROFUNG)-RELATED"/>
    <property type="match status" value="1"/>
</dbReference>
<feature type="domain" description="Dihydroxy-acid/6-phosphogluconate dehydratase N-terminal" evidence="7">
    <location>
        <begin position="42"/>
        <end position="355"/>
    </location>
</feature>
<evidence type="ECO:0000313" key="10">
    <source>
        <dbReference type="Proteomes" id="UP000005824"/>
    </source>
</evidence>
<dbReference type="InterPro" id="IPR052352">
    <property type="entry name" value="Sugar_Degrad_Dehydratases"/>
</dbReference>
<feature type="domain" description="Dihydroxy-acid/6-phosphogluconate dehydratase C-terminal" evidence="8">
    <location>
        <begin position="365"/>
        <end position="568"/>
    </location>
</feature>
<dbReference type="GO" id="GO:0004160">
    <property type="term" value="F:dihydroxy-acid dehydratase activity"/>
    <property type="evidence" value="ECO:0007669"/>
    <property type="project" value="UniProtKB-EC"/>
</dbReference>
<evidence type="ECO:0000259" key="8">
    <source>
        <dbReference type="Pfam" id="PF24877"/>
    </source>
</evidence>
<comment type="similarity">
    <text evidence="1">Belongs to the IlvD/Edd family.</text>
</comment>
<evidence type="ECO:0000313" key="9">
    <source>
        <dbReference type="EMBL" id="EDY17616.1"/>
    </source>
</evidence>
<dbReference type="AlphaFoldDB" id="B4D7J9"/>
<evidence type="ECO:0000256" key="5">
    <source>
        <dbReference type="ARBA" id="ARBA00023239"/>
    </source>
</evidence>
<dbReference type="STRING" id="497964.CfE428DRAFT_4914"/>
<dbReference type="EC" id="4.2.1.9" evidence="9"/>
<dbReference type="PANTHER" id="PTHR43183">
    <property type="entry name" value="HYPOTHETICAL DIHYDROXYACID DEHYDRATASE (EUROFUNG)-RELATED"/>
    <property type="match status" value="1"/>
</dbReference>
<dbReference type="SUPFAM" id="SSF143975">
    <property type="entry name" value="IlvD/EDD N-terminal domain-like"/>
    <property type="match status" value="1"/>
</dbReference>
<dbReference type="NCBIfam" id="NF009560">
    <property type="entry name" value="PRK13017.1"/>
    <property type="match status" value="1"/>
</dbReference>
<dbReference type="GO" id="GO:0051536">
    <property type="term" value="F:iron-sulfur cluster binding"/>
    <property type="evidence" value="ECO:0007669"/>
    <property type="project" value="UniProtKB-KW"/>
</dbReference>
<dbReference type="InterPro" id="IPR000581">
    <property type="entry name" value="ILV_EDD_N"/>
</dbReference>
<reference evidence="9 10" key="1">
    <citation type="journal article" date="2011" name="J. Bacteriol.">
        <title>Genome sequence of Chthoniobacter flavus Ellin428, an aerobic heterotrophic soil bacterium.</title>
        <authorList>
            <person name="Kant R."/>
            <person name="van Passel M.W."/>
            <person name="Palva A."/>
            <person name="Lucas S."/>
            <person name="Lapidus A."/>
            <person name="Glavina Del Rio T."/>
            <person name="Dalin E."/>
            <person name="Tice H."/>
            <person name="Bruce D."/>
            <person name="Goodwin L."/>
            <person name="Pitluck S."/>
            <person name="Larimer F.W."/>
            <person name="Land M.L."/>
            <person name="Hauser L."/>
            <person name="Sangwan P."/>
            <person name="de Vos W.M."/>
            <person name="Janssen P.H."/>
            <person name="Smidt H."/>
        </authorList>
    </citation>
    <scope>NUCLEOTIDE SEQUENCE [LARGE SCALE GENOMIC DNA]</scope>
    <source>
        <strain evidence="9 10">Ellin428</strain>
    </source>
</reference>
<dbReference type="InParanoid" id="B4D7J9"/>
<proteinExistence type="inferred from homology"/>
<keyword evidence="5 9" id="KW-0456">Lyase</keyword>
<feature type="compositionally biased region" description="Polar residues" evidence="6">
    <location>
        <begin position="487"/>
        <end position="501"/>
    </location>
</feature>
<accession>B4D7J9</accession>
<dbReference type="Pfam" id="PF00920">
    <property type="entry name" value="ILVD_EDD_N"/>
    <property type="match status" value="1"/>
</dbReference>
<evidence type="ECO:0000256" key="3">
    <source>
        <dbReference type="ARBA" id="ARBA00023004"/>
    </source>
</evidence>
<dbReference type="GO" id="GO:0046872">
    <property type="term" value="F:metal ion binding"/>
    <property type="evidence" value="ECO:0007669"/>
    <property type="project" value="UniProtKB-KW"/>
</dbReference>
<evidence type="ECO:0000256" key="2">
    <source>
        <dbReference type="ARBA" id="ARBA00022723"/>
    </source>
</evidence>
<dbReference type="InterPro" id="IPR042096">
    <property type="entry name" value="Dihydro-acid_dehy_C"/>
</dbReference>
<feature type="region of interest" description="Disordered" evidence="6">
    <location>
        <begin position="482"/>
        <end position="510"/>
    </location>
</feature>
<gene>
    <name evidence="9" type="ORF">CfE428DRAFT_4914</name>
</gene>
<dbReference type="SUPFAM" id="SSF52016">
    <property type="entry name" value="LeuD/IlvD-like"/>
    <property type="match status" value="1"/>
</dbReference>
<sequence>MKNRRYRSESWWNDPENPGMTALYLERFLNYGLTPEELQSGRPIIGIAQCGSDITPCNRIHLQTVARIADGVRDAGGLPLVFPMHPLQESIRRPTAALDRNLAYLGLVEILHGYPLDGVVFTTGCDKTTPAAIMAAATTDVPSLIFNGGPMINSYLDGQPAGAGTVTWRARQLRAAGEIDDAQFLQMLAGAAPSPGHCNTMGTALSMNCLAEAMGMALPGTASIPAPWRERGQMAHATGKAVVRLVEEDLRPSRILTRAALLNAIRVNTAIGGSTNCPPHLIAIARHAGIELDMQDWETEGYALPLLVNCQPAGKYLGEDFHRAGGLPVVLRELLTAGHLDGSALTVTGRTLGENVAAAPFPDGEIIKPFNAPLRERAGFLVLQSNLFDSALIKTSVISENFRLRYLSAPGAEDTFECRAVVFDGPEDYHARINDASLGIDEHTMLVVRGCGVIGFPASGEVVNMQPPDALLRAGITELPTLGDGRQSGTSASPSILNASPESAAGGGLSRLRTGDRVRVDLRARRVDAIVSEEEWQRRALDVPPAPPATATPWQQLYRAHVGQLDTGGCFDFACAYRGVCHTVPRHNH</sequence>
<dbReference type="PROSITE" id="PS00886">
    <property type="entry name" value="ILVD_EDD_1"/>
    <property type="match status" value="1"/>
</dbReference>
<keyword evidence="3" id="KW-0408">Iron</keyword>